<evidence type="ECO:0000256" key="5">
    <source>
        <dbReference type="RuleBase" id="RU362075"/>
    </source>
</evidence>
<evidence type="ECO:0000256" key="4">
    <source>
        <dbReference type="ARBA" id="ARBA00038322"/>
    </source>
</evidence>
<dbReference type="SUPFAM" id="SSF51905">
    <property type="entry name" value="FAD/NAD(P)-binding domain"/>
    <property type="match status" value="1"/>
</dbReference>
<keyword evidence="3 5" id="KW-0560">Oxidoreductase</keyword>
<dbReference type="GO" id="GO:0016117">
    <property type="term" value="P:carotenoid biosynthetic process"/>
    <property type="evidence" value="ECO:0007669"/>
    <property type="project" value="UniProtKB-KW"/>
</dbReference>
<evidence type="ECO:0000313" key="8">
    <source>
        <dbReference type="Proteomes" id="UP000251002"/>
    </source>
</evidence>
<name>A0A365L6I7_9BACL</name>
<accession>A0A365L6I7</accession>
<dbReference type="Proteomes" id="UP000251002">
    <property type="component" value="Unassembled WGS sequence"/>
</dbReference>
<dbReference type="Pfam" id="PF01593">
    <property type="entry name" value="Amino_oxidase"/>
    <property type="match status" value="1"/>
</dbReference>
<dbReference type="GO" id="GO:0016491">
    <property type="term" value="F:oxidoreductase activity"/>
    <property type="evidence" value="ECO:0007669"/>
    <property type="project" value="UniProtKB-KW"/>
</dbReference>
<gene>
    <name evidence="7" type="ORF">DP120_01655</name>
</gene>
<evidence type="ECO:0000313" key="7">
    <source>
        <dbReference type="EMBL" id="RAZ81018.1"/>
    </source>
</evidence>
<evidence type="ECO:0000256" key="2">
    <source>
        <dbReference type="ARBA" id="ARBA00022746"/>
    </source>
</evidence>
<comment type="caution">
    <text evidence="7">The sequence shown here is derived from an EMBL/GenBank/DDBJ whole genome shotgun (WGS) entry which is preliminary data.</text>
</comment>
<organism evidence="7 8">
    <name type="scientific">Planococcus halotolerans</name>
    <dbReference type="NCBI Taxonomy" id="2233542"/>
    <lineage>
        <taxon>Bacteria</taxon>
        <taxon>Bacillati</taxon>
        <taxon>Bacillota</taxon>
        <taxon>Bacilli</taxon>
        <taxon>Bacillales</taxon>
        <taxon>Caryophanaceae</taxon>
        <taxon>Planococcus</taxon>
    </lineage>
</organism>
<dbReference type="EMBL" id="QLZR01000001">
    <property type="protein sequence ID" value="RAZ81018.1"/>
    <property type="molecule type" value="Genomic_DNA"/>
</dbReference>
<feature type="domain" description="Amine oxidase" evidence="6">
    <location>
        <begin position="11"/>
        <end position="487"/>
    </location>
</feature>
<dbReference type="InterPro" id="IPR036188">
    <property type="entry name" value="FAD/NAD-bd_sf"/>
</dbReference>
<sequence length="493" mass="54547">MSKTIIIGGGLGGLSAAVTLANAGMEVELYEKNDHFGGKLMPVQLGSHSFDFGPNTITMPEVFKAVIEQTGENVSDYFDLIPLPTHTRNHFPDGRHLDFSSDKEVMQIELNRIAADDAKNYTYFLDEISRIYNLAERYFFPSTFQSWRDYLSPSLGKALLQVRPIETMDHFYKRYFKDPVLLQAFGRYATYIGSSPYKAPATFSMIAYLELVGGVYYAKGGNTRIAEGFAAVAIKRGAHLHSSKPVARIVVKDGKAAGIELEDGTVSEADAVILNGDLLTAFTQLTAESERPSFSNERSESFEPSISAFVILAGLNTRLPGLKHHNVYFSGDYPREFDELFEKKSYSEEPTVYISNSSISDPSVSPDGDNLFILVNAPALTSEGDLQIDAETYKNRIYDFLETYGLDIRSHLVEEEVFTPSFIAENFNAFRGALYGPSSHRKKDAFLRPANASPDIKDLYFVGGSTHPGGGSPMVTMSGHNVANLILKKFNLL</sequence>
<evidence type="ECO:0000259" key="6">
    <source>
        <dbReference type="Pfam" id="PF01593"/>
    </source>
</evidence>
<proteinExistence type="inferred from homology"/>
<evidence type="ECO:0000256" key="1">
    <source>
        <dbReference type="ARBA" id="ARBA00004829"/>
    </source>
</evidence>
<comment type="similarity">
    <text evidence="4">Belongs to the carotenoid/retinoid oxidoreductase family. CrtN subfamily.</text>
</comment>
<keyword evidence="2 5" id="KW-0125">Carotenoid biosynthesis</keyword>
<keyword evidence="8" id="KW-1185">Reference proteome</keyword>
<dbReference type="RefSeq" id="WP_112221442.1">
    <property type="nucleotide sequence ID" value="NZ_CP196859.1"/>
</dbReference>
<evidence type="ECO:0000256" key="3">
    <source>
        <dbReference type="ARBA" id="ARBA00023002"/>
    </source>
</evidence>
<protein>
    <submittedName>
        <fullName evidence="7">Phytoene desaturase</fullName>
    </submittedName>
</protein>
<dbReference type="Gene3D" id="3.50.50.60">
    <property type="entry name" value="FAD/NAD(P)-binding domain"/>
    <property type="match status" value="2"/>
</dbReference>
<dbReference type="AlphaFoldDB" id="A0A365L6I7"/>
<dbReference type="PANTHER" id="PTHR43734:SF1">
    <property type="entry name" value="PHYTOENE DESATURASE"/>
    <property type="match status" value="1"/>
</dbReference>
<dbReference type="InterPro" id="IPR014105">
    <property type="entry name" value="Carotenoid/retinoid_OxRdtase"/>
</dbReference>
<dbReference type="PANTHER" id="PTHR43734">
    <property type="entry name" value="PHYTOENE DESATURASE"/>
    <property type="match status" value="1"/>
</dbReference>
<comment type="pathway">
    <text evidence="1 5">Carotenoid biosynthesis.</text>
</comment>
<dbReference type="NCBIfam" id="TIGR02734">
    <property type="entry name" value="crtI_fam"/>
    <property type="match status" value="1"/>
</dbReference>
<dbReference type="InterPro" id="IPR002937">
    <property type="entry name" value="Amino_oxidase"/>
</dbReference>
<reference evidence="7 8" key="1">
    <citation type="submission" date="2018-06" db="EMBL/GenBank/DDBJ databases">
        <title>The draft genome sequences of strains SCU63 and S1.</title>
        <authorList>
            <person name="Gan L."/>
        </authorList>
    </citation>
    <scope>NUCLEOTIDE SEQUENCE [LARGE SCALE GENOMIC DNA]</scope>
    <source>
        <strain evidence="7 8">SCU63</strain>
    </source>
</reference>